<reference evidence="2" key="1">
    <citation type="submission" date="2022-11" db="UniProtKB">
        <authorList>
            <consortium name="WormBaseParasite"/>
        </authorList>
    </citation>
    <scope>IDENTIFICATION</scope>
</reference>
<dbReference type="PANTHER" id="PTHR31094">
    <property type="entry name" value="RIKEN CDNA 2310061I04 GENE"/>
    <property type="match status" value="1"/>
</dbReference>
<dbReference type="AlphaFoldDB" id="A0A914W5F5"/>
<keyword evidence="1" id="KW-1185">Reference proteome</keyword>
<dbReference type="Proteomes" id="UP000887566">
    <property type="component" value="Unplaced"/>
</dbReference>
<dbReference type="WBParaSite" id="PSAMB.scaffold3064size23865.g20174.t1">
    <property type="protein sequence ID" value="PSAMB.scaffold3064size23865.g20174.t1"/>
    <property type="gene ID" value="PSAMB.scaffold3064size23865.g20174"/>
</dbReference>
<dbReference type="InterPro" id="IPR018790">
    <property type="entry name" value="DUF2358"/>
</dbReference>
<sequence>MLSKAQQTSMMLIRCARLCGLSKQAHFSSSLSCLSSTVVPSTSLLYSTSGSSGVAQPSPGEVQDPYGRPSNPQLNHICIRVRESVPLVFRRQLDYTFYRTNMVFEDRIFNMTATSLNQYWNRMATIRSISGLTTAYCELEPLSIVPFHEDGTVKLRWRVKYVTLLQSLNFISNPPSKYAQNAKWFDGYSIFYVGGDGLVYRVVMDRVLPDDERAMTTPKSPVQKIAEKIGVVPSVARVETDNSKSRV</sequence>
<organism evidence="1 2">
    <name type="scientific">Plectus sambesii</name>
    <dbReference type="NCBI Taxonomy" id="2011161"/>
    <lineage>
        <taxon>Eukaryota</taxon>
        <taxon>Metazoa</taxon>
        <taxon>Ecdysozoa</taxon>
        <taxon>Nematoda</taxon>
        <taxon>Chromadorea</taxon>
        <taxon>Plectida</taxon>
        <taxon>Plectina</taxon>
        <taxon>Plectoidea</taxon>
        <taxon>Plectidae</taxon>
        <taxon>Plectus</taxon>
    </lineage>
</organism>
<dbReference type="Pfam" id="PF10184">
    <property type="entry name" value="DUF2358"/>
    <property type="match status" value="1"/>
</dbReference>
<name>A0A914W5F5_9BILA</name>
<evidence type="ECO:0000313" key="1">
    <source>
        <dbReference type="Proteomes" id="UP000887566"/>
    </source>
</evidence>
<evidence type="ECO:0000313" key="2">
    <source>
        <dbReference type="WBParaSite" id="PSAMB.scaffold3064size23865.g20174.t1"/>
    </source>
</evidence>
<protein>
    <submittedName>
        <fullName evidence="2">Uncharacterized protein</fullName>
    </submittedName>
</protein>
<accession>A0A914W5F5</accession>
<dbReference type="PANTHER" id="PTHR31094:SF2">
    <property type="entry name" value="RIKEN CDNA 2310061I04 GENE"/>
    <property type="match status" value="1"/>
</dbReference>
<proteinExistence type="predicted"/>